<dbReference type="GO" id="GO:0003964">
    <property type="term" value="F:RNA-directed DNA polymerase activity"/>
    <property type="evidence" value="ECO:0007669"/>
    <property type="project" value="UniProtKB-KW"/>
</dbReference>
<organism evidence="2 3">
    <name type="scientific">Plakobranchus ocellatus</name>
    <dbReference type="NCBI Taxonomy" id="259542"/>
    <lineage>
        <taxon>Eukaryota</taxon>
        <taxon>Metazoa</taxon>
        <taxon>Spiralia</taxon>
        <taxon>Lophotrochozoa</taxon>
        <taxon>Mollusca</taxon>
        <taxon>Gastropoda</taxon>
        <taxon>Heterobranchia</taxon>
        <taxon>Euthyneura</taxon>
        <taxon>Panpulmonata</taxon>
        <taxon>Sacoglossa</taxon>
        <taxon>Placobranchoidea</taxon>
        <taxon>Plakobranchidae</taxon>
        <taxon>Plakobranchus</taxon>
    </lineage>
</organism>
<keyword evidence="2" id="KW-0548">Nucleotidyltransferase</keyword>
<dbReference type="AlphaFoldDB" id="A0AAV4ASX0"/>
<name>A0AAV4ASX0_9GAST</name>
<keyword evidence="1" id="KW-0812">Transmembrane</keyword>
<keyword evidence="1" id="KW-1133">Transmembrane helix</keyword>
<proteinExistence type="predicted"/>
<accession>A0AAV4ASX0</accession>
<protein>
    <submittedName>
        <fullName evidence="2">RNA-directed DNA polymerase from mobile element jockey-like</fullName>
    </submittedName>
</protein>
<feature type="transmembrane region" description="Helical" evidence="1">
    <location>
        <begin position="140"/>
        <end position="158"/>
    </location>
</feature>
<feature type="transmembrane region" description="Helical" evidence="1">
    <location>
        <begin position="178"/>
        <end position="201"/>
    </location>
</feature>
<keyword evidence="3" id="KW-1185">Reference proteome</keyword>
<sequence length="205" mass="23477">MRVFNNKFNSAGTAGSNGGVFLKNDEHFLDWTENKGKDTMRIRHRKITSQQHQEEVDNIFRSHNERWKTRAFDNSRYNLACKGEKIKQVTKFKYLGYLITSDGRCASEISKRIAMAKDAFQKMKPVLANRNISMKTKIRMLFLFVAYVSAMTPSRQGSPMNLMSLLAMRNAFDNFLPMLYFMNPGMMSSMGGGSMAPLFLFSAFS</sequence>
<dbReference type="PANTHER" id="PTHR47027:SF20">
    <property type="entry name" value="REVERSE TRANSCRIPTASE-LIKE PROTEIN WITH RNA-DIRECTED DNA POLYMERASE DOMAIN"/>
    <property type="match status" value="1"/>
</dbReference>
<evidence type="ECO:0000256" key="1">
    <source>
        <dbReference type="SAM" id="Phobius"/>
    </source>
</evidence>
<keyword evidence="2" id="KW-0808">Transferase</keyword>
<dbReference type="PANTHER" id="PTHR47027">
    <property type="entry name" value="REVERSE TRANSCRIPTASE DOMAIN-CONTAINING PROTEIN"/>
    <property type="match status" value="1"/>
</dbReference>
<dbReference type="Proteomes" id="UP000735302">
    <property type="component" value="Unassembled WGS sequence"/>
</dbReference>
<keyword evidence="1" id="KW-0472">Membrane</keyword>
<comment type="caution">
    <text evidence="2">The sequence shown here is derived from an EMBL/GenBank/DDBJ whole genome shotgun (WGS) entry which is preliminary data.</text>
</comment>
<reference evidence="2 3" key="1">
    <citation type="journal article" date="2021" name="Elife">
        <title>Chloroplast acquisition without the gene transfer in kleptoplastic sea slugs, Plakobranchus ocellatus.</title>
        <authorList>
            <person name="Maeda T."/>
            <person name="Takahashi S."/>
            <person name="Yoshida T."/>
            <person name="Shimamura S."/>
            <person name="Takaki Y."/>
            <person name="Nagai Y."/>
            <person name="Toyoda A."/>
            <person name="Suzuki Y."/>
            <person name="Arimoto A."/>
            <person name="Ishii H."/>
            <person name="Satoh N."/>
            <person name="Nishiyama T."/>
            <person name="Hasebe M."/>
            <person name="Maruyama T."/>
            <person name="Minagawa J."/>
            <person name="Obokata J."/>
            <person name="Shigenobu S."/>
        </authorList>
    </citation>
    <scope>NUCLEOTIDE SEQUENCE [LARGE SCALE GENOMIC DNA]</scope>
</reference>
<dbReference type="EMBL" id="BLXT01004113">
    <property type="protein sequence ID" value="GFO09661.1"/>
    <property type="molecule type" value="Genomic_DNA"/>
</dbReference>
<evidence type="ECO:0000313" key="2">
    <source>
        <dbReference type="EMBL" id="GFO09661.1"/>
    </source>
</evidence>
<gene>
    <name evidence="2" type="ORF">PoB_003616600</name>
</gene>
<keyword evidence="2" id="KW-0695">RNA-directed DNA polymerase</keyword>
<evidence type="ECO:0000313" key="3">
    <source>
        <dbReference type="Proteomes" id="UP000735302"/>
    </source>
</evidence>